<keyword evidence="5" id="KW-1133">Transmembrane helix</keyword>
<keyword evidence="2" id="KW-0547">Nucleotide-binding</keyword>
<comment type="caution">
    <text evidence="7">The sequence shown here is derived from an EMBL/GenBank/DDBJ whole genome shotgun (WGS) entry which is preliminary data.</text>
</comment>
<dbReference type="AlphaFoldDB" id="A0AA39PZ52"/>
<keyword evidence="1" id="KW-0597">Phosphoprotein</keyword>
<dbReference type="EMBL" id="JAUEPU010000030">
    <property type="protein sequence ID" value="KAK0492319.1"/>
    <property type="molecule type" value="Genomic_DNA"/>
</dbReference>
<keyword evidence="3" id="KW-0067">ATP-binding</keyword>
<evidence type="ECO:0000256" key="5">
    <source>
        <dbReference type="SAM" id="Phobius"/>
    </source>
</evidence>
<sequence length="240" mass="26057">MTSPDSMTFTDLITEPSTLTNIITERLTATDTITAPIQTITSLSIKSAEFTAIRAVTKNRTITVTALSTSSILQTSSYSTASSCNCGHKTAPAVIAGTVIGSLLASVLVFVLLFILWRRKSHNKISNDTSGDNDPAMTYIPNTILTPISPSSTRSGSIISITSESGAISRRLSQSSRTAYEEEIEQLRHRIRYMEEEIELTYSGSVPPSYRSSRRSDVSDTQFGRSSSPPPPLPSREISQ</sequence>
<keyword evidence="5" id="KW-0472">Membrane</keyword>
<feature type="transmembrane region" description="Helical" evidence="5">
    <location>
        <begin position="93"/>
        <end position="117"/>
    </location>
</feature>
<dbReference type="CDD" id="cd12087">
    <property type="entry name" value="TM_EGFR-like"/>
    <property type="match status" value="1"/>
</dbReference>
<evidence type="ECO:0000313" key="8">
    <source>
        <dbReference type="Proteomes" id="UP001175228"/>
    </source>
</evidence>
<dbReference type="GO" id="GO:0005524">
    <property type="term" value="F:ATP binding"/>
    <property type="evidence" value="ECO:0007669"/>
    <property type="project" value="UniProtKB-KW"/>
</dbReference>
<keyword evidence="5" id="KW-0812">Transmembrane</keyword>
<evidence type="ECO:0000313" key="7">
    <source>
        <dbReference type="EMBL" id="KAK0492319.1"/>
    </source>
</evidence>
<dbReference type="Pfam" id="PF21314">
    <property type="entry name" value="TM_ErbB1"/>
    <property type="match status" value="1"/>
</dbReference>
<evidence type="ECO:0000256" key="1">
    <source>
        <dbReference type="ARBA" id="ARBA00022553"/>
    </source>
</evidence>
<evidence type="ECO:0000256" key="4">
    <source>
        <dbReference type="SAM" id="MobiDB-lite"/>
    </source>
</evidence>
<reference evidence="7" key="1">
    <citation type="submission" date="2023-06" db="EMBL/GenBank/DDBJ databases">
        <authorList>
            <consortium name="Lawrence Berkeley National Laboratory"/>
            <person name="Ahrendt S."/>
            <person name="Sahu N."/>
            <person name="Indic B."/>
            <person name="Wong-Bajracharya J."/>
            <person name="Merenyi Z."/>
            <person name="Ke H.-M."/>
            <person name="Monk M."/>
            <person name="Kocsube S."/>
            <person name="Drula E."/>
            <person name="Lipzen A."/>
            <person name="Balint B."/>
            <person name="Henrissat B."/>
            <person name="Andreopoulos B."/>
            <person name="Martin F.M."/>
            <person name="Harder C.B."/>
            <person name="Rigling D."/>
            <person name="Ford K.L."/>
            <person name="Foster G.D."/>
            <person name="Pangilinan J."/>
            <person name="Papanicolaou A."/>
            <person name="Barry K."/>
            <person name="LaButti K."/>
            <person name="Viragh M."/>
            <person name="Koriabine M."/>
            <person name="Yan M."/>
            <person name="Riley R."/>
            <person name="Champramary S."/>
            <person name="Plett K.L."/>
            <person name="Tsai I.J."/>
            <person name="Slot J."/>
            <person name="Sipos G."/>
            <person name="Plett J."/>
            <person name="Nagy L.G."/>
            <person name="Grigoriev I.V."/>
        </authorList>
    </citation>
    <scope>NUCLEOTIDE SEQUENCE</scope>
    <source>
        <strain evidence="7">HWK02</strain>
    </source>
</reference>
<feature type="domain" description="Epidermal growth factor receptor-like transmembrane-juxtamembrane segment" evidence="6">
    <location>
        <begin position="95"/>
        <end position="121"/>
    </location>
</feature>
<keyword evidence="8" id="KW-1185">Reference proteome</keyword>
<evidence type="ECO:0000259" key="6">
    <source>
        <dbReference type="Pfam" id="PF21314"/>
    </source>
</evidence>
<evidence type="ECO:0000256" key="3">
    <source>
        <dbReference type="ARBA" id="ARBA00022840"/>
    </source>
</evidence>
<evidence type="ECO:0000256" key="2">
    <source>
        <dbReference type="ARBA" id="ARBA00022741"/>
    </source>
</evidence>
<feature type="region of interest" description="Disordered" evidence="4">
    <location>
        <begin position="202"/>
        <end position="240"/>
    </location>
</feature>
<dbReference type="InterPro" id="IPR049328">
    <property type="entry name" value="TM_ErbB1"/>
</dbReference>
<feature type="compositionally biased region" description="Low complexity" evidence="4">
    <location>
        <begin position="202"/>
        <end position="211"/>
    </location>
</feature>
<organism evidence="7 8">
    <name type="scientific">Armillaria luteobubalina</name>
    <dbReference type="NCBI Taxonomy" id="153913"/>
    <lineage>
        <taxon>Eukaryota</taxon>
        <taxon>Fungi</taxon>
        <taxon>Dikarya</taxon>
        <taxon>Basidiomycota</taxon>
        <taxon>Agaricomycotina</taxon>
        <taxon>Agaricomycetes</taxon>
        <taxon>Agaricomycetidae</taxon>
        <taxon>Agaricales</taxon>
        <taxon>Marasmiineae</taxon>
        <taxon>Physalacriaceae</taxon>
        <taxon>Armillaria</taxon>
    </lineage>
</organism>
<dbReference type="Proteomes" id="UP001175228">
    <property type="component" value="Unassembled WGS sequence"/>
</dbReference>
<gene>
    <name evidence="7" type="ORF">EDD18DRAFT_1334351</name>
</gene>
<accession>A0AA39PZ52</accession>
<name>A0AA39PZ52_9AGAR</name>
<protein>
    <recommendedName>
        <fullName evidence="6">Epidermal growth factor receptor-like transmembrane-juxtamembrane segment domain-containing protein</fullName>
    </recommendedName>
</protein>
<proteinExistence type="predicted"/>